<dbReference type="InterPro" id="IPR021109">
    <property type="entry name" value="Peptidase_aspartic_dom_sf"/>
</dbReference>
<dbReference type="OrthoDB" id="7595324at2"/>
<keyword evidence="2" id="KW-0378">Hydrolase</keyword>
<dbReference type="AlphaFoldDB" id="A0A178YG54"/>
<keyword evidence="1" id="KW-1133">Transmembrane helix</keyword>
<dbReference type="RefSeq" id="WP_066873252.1">
    <property type="nucleotide sequence ID" value="NZ_LNQB01000070.1"/>
</dbReference>
<dbReference type="GO" id="GO:0004190">
    <property type="term" value="F:aspartic-type endopeptidase activity"/>
    <property type="evidence" value="ECO:0007669"/>
    <property type="project" value="InterPro"/>
</dbReference>
<evidence type="ECO:0000313" key="2">
    <source>
        <dbReference type="EMBL" id="OAP45825.1"/>
    </source>
</evidence>
<dbReference type="NCBIfam" id="TIGR02281">
    <property type="entry name" value="clan_AA_DTGA"/>
    <property type="match status" value="1"/>
</dbReference>
<dbReference type="InterPro" id="IPR001969">
    <property type="entry name" value="Aspartic_peptidase_AS"/>
</dbReference>
<evidence type="ECO:0000313" key="3">
    <source>
        <dbReference type="Proteomes" id="UP000078507"/>
    </source>
</evidence>
<organism evidence="2 3">
    <name type="scientific">Sinorhizobium saheli</name>
    <dbReference type="NCBI Taxonomy" id="36856"/>
    <lineage>
        <taxon>Bacteria</taxon>
        <taxon>Pseudomonadati</taxon>
        <taxon>Pseudomonadota</taxon>
        <taxon>Alphaproteobacteria</taxon>
        <taxon>Hyphomicrobiales</taxon>
        <taxon>Rhizobiaceae</taxon>
        <taxon>Sinorhizobium/Ensifer group</taxon>
        <taxon>Sinorhizobium</taxon>
    </lineage>
</organism>
<dbReference type="Pfam" id="PF13975">
    <property type="entry name" value="gag-asp_proteas"/>
    <property type="match status" value="1"/>
</dbReference>
<dbReference type="CDD" id="cd05483">
    <property type="entry name" value="retropepsin_like_bacteria"/>
    <property type="match status" value="1"/>
</dbReference>
<dbReference type="Gene3D" id="2.40.70.10">
    <property type="entry name" value="Acid Proteases"/>
    <property type="match status" value="1"/>
</dbReference>
<dbReference type="STRING" id="36856.ATB98_03960"/>
<feature type="transmembrane region" description="Helical" evidence="1">
    <location>
        <begin position="36"/>
        <end position="54"/>
    </location>
</feature>
<dbReference type="Proteomes" id="UP000078507">
    <property type="component" value="Unassembled WGS sequence"/>
</dbReference>
<keyword evidence="3" id="KW-1185">Reference proteome</keyword>
<protein>
    <submittedName>
        <fullName evidence="2">Aspartic protease</fullName>
    </submittedName>
</protein>
<dbReference type="PROSITE" id="PS00141">
    <property type="entry name" value="ASP_PROTEASE"/>
    <property type="match status" value="1"/>
</dbReference>
<reference evidence="2 3" key="1">
    <citation type="submission" date="2015-11" db="EMBL/GenBank/DDBJ databases">
        <title>Ensifer anhuiense sp. nov., an effective nitrogen fixation bacterium with Glycine soja.</title>
        <authorList>
            <person name="Yan H."/>
            <person name="Chen W."/>
        </authorList>
    </citation>
    <scope>NUCLEOTIDE SEQUENCE [LARGE SCALE GENOMIC DNA]</scope>
    <source>
        <strain evidence="2 3">LMG 7837</strain>
    </source>
</reference>
<dbReference type="GO" id="GO:0006508">
    <property type="term" value="P:proteolysis"/>
    <property type="evidence" value="ECO:0007669"/>
    <property type="project" value="UniProtKB-KW"/>
</dbReference>
<gene>
    <name evidence="2" type="ORF">ATB98_03960</name>
</gene>
<keyword evidence="1" id="KW-0812">Transmembrane</keyword>
<proteinExistence type="predicted"/>
<accession>A0A178YG54</accession>
<dbReference type="InterPro" id="IPR034122">
    <property type="entry name" value="Retropepsin-like_bacterial"/>
</dbReference>
<keyword evidence="1" id="KW-0472">Membrane</keyword>
<feature type="transmembrane region" description="Helical" evidence="1">
    <location>
        <begin position="66"/>
        <end position="84"/>
    </location>
</feature>
<name>A0A178YG54_SINSA</name>
<keyword evidence="2" id="KW-0645">Protease</keyword>
<dbReference type="InterPro" id="IPR011969">
    <property type="entry name" value="Clan_AA_Asp_peptidase_C"/>
</dbReference>
<comment type="caution">
    <text evidence="2">The sequence shown here is derived from an EMBL/GenBank/DDBJ whole genome shotgun (WGS) entry which is preliminary data.</text>
</comment>
<dbReference type="SUPFAM" id="SSF50630">
    <property type="entry name" value="Acid proteases"/>
    <property type="match status" value="1"/>
</dbReference>
<dbReference type="EMBL" id="LNQB01000070">
    <property type="protein sequence ID" value="OAP45825.1"/>
    <property type="molecule type" value="Genomic_DNA"/>
</dbReference>
<sequence>MNPLTLLLAILAIGLGLLIANHDAGQTFGINNDDFGRLVALSALATLFAAAALRSRRSFGESLRQMLTWLLIALVLVSIYVYRFELQSFGDRLLAGLLPGRAMVITDSEGQQEVVLQKRIDGHFAVDTTVNGHKVSMLVDTGASSIALTYEDAERIGLDPSRLGYTVTVMTANGRTLAAPVTLSEISIGPIRRNNIGAMVAAEGALDRSLLGMSFLSTLDFLQMQSDELRLRD</sequence>
<evidence type="ECO:0000256" key="1">
    <source>
        <dbReference type="SAM" id="Phobius"/>
    </source>
</evidence>